<sequence length="322" mass="36661">MSTTPPSGLTQTGVHELMRMMIEQNQKRDQILADVMSRLGTGRQFSMLPDLKHSIRNFDGETSNCSEAEDWLNSVETTANLHNWPVEYKLQVANTTLTGAARNWFLTNQNSFKEWTKFEESFREMFMAEIGVAEKWRRMNSRKQSKDETVFAYVHDKIRLCNDLKLNSAETKKMVKVNDFKDEVFGLIDTGCDICLIKNSVAEILGLKVCHTERQLTVYGNTKSNAVIGVASAQLQIDTVAEQVELWVVTDSSQDYDLLIGRTFTDKENVTFVKTQNEVIFGYNFTFPFANDEINETETTVFGVKDDQITEDMIECGSTLSD</sequence>
<gene>
    <name evidence="1" type="ORF">FWK35_00007704</name>
</gene>
<name>A0A6G0Z610_APHCR</name>
<keyword evidence="2" id="KW-1185">Reference proteome</keyword>
<feature type="non-terminal residue" evidence="1">
    <location>
        <position position="322"/>
    </location>
</feature>
<evidence type="ECO:0000313" key="1">
    <source>
        <dbReference type="EMBL" id="KAF0765996.1"/>
    </source>
</evidence>
<dbReference type="EMBL" id="VUJU01001282">
    <property type="protein sequence ID" value="KAF0765996.1"/>
    <property type="molecule type" value="Genomic_DNA"/>
</dbReference>
<dbReference type="PANTHER" id="PTHR33223:SF6">
    <property type="entry name" value="CCHC-TYPE DOMAIN-CONTAINING PROTEIN"/>
    <property type="match status" value="1"/>
</dbReference>
<organism evidence="1 2">
    <name type="scientific">Aphis craccivora</name>
    <name type="common">Cowpea aphid</name>
    <dbReference type="NCBI Taxonomy" id="307492"/>
    <lineage>
        <taxon>Eukaryota</taxon>
        <taxon>Metazoa</taxon>
        <taxon>Ecdysozoa</taxon>
        <taxon>Arthropoda</taxon>
        <taxon>Hexapoda</taxon>
        <taxon>Insecta</taxon>
        <taxon>Pterygota</taxon>
        <taxon>Neoptera</taxon>
        <taxon>Paraneoptera</taxon>
        <taxon>Hemiptera</taxon>
        <taxon>Sternorrhyncha</taxon>
        <taxon>Aphidomorpha</taxon>
        <taxon>Aphidoidea</taxon>
        <taxon>Aphididae</taxon>
        <taxon>Aphidini</taxon>
        <taxon>Aphis</taxon>
        <taxon>Aphis</taxon>
    </lineage>
</organism>
<dbReference type="SUPFAM" id="SSF50630">
    <property type="entry name" value="Acid proteases"/>
    <property type="match status" value="1"/>
</dbReference>
<dbReference type="Pfam" id="PF13650">
    <property type="entry name" value="Asp_protease_2"/>
    <property type="match status" value="1"/>
</dbReference>
<proteinExistence type="predicted"/>
<dbReference type="CDD" id="cd00303">
    <property type="entry name" value="retropepsin_like"/>
    <property type="match status" value="1"/>
</dbReference>
<evidence type="ECO:0000313" key="2">
    <source>
        <dbReference type="Proteomes" id="UP000478052"/>
    </source>
</evidence>
<dbReference type="OrthoDB" id="6611717at2759"/>
<dbReference type="InterPro" id="IPR021109">
    <property type="entry name" value="Peptidase_aspartic_dom_sf"/>
</dbReference>
<dbReference type="Gene3D" id="2.40.70.10">
    <property type="entry name" value="Acid Proteases"/>
    <property type="match status" value="1"/>
</dbReference>
<dbReference type="AlphaFoldDB" id="A0A6G0Z610"/>
<reference evidence="1 2" key="1">
    <citation type="submission" date="2019-08" db="EMBL/GenBank/DDBJ databases">
        <title>Whole genome of Aphis craccivora.</title>
        <authorList>
            <person name="Voronova N.V."/>
            <person name="Shulinski R.S."/>
            <person name="Bandarenka Y.V."/>
            <person name="Zhorov D.G."/>
            <person name="Warner D."/>
        </authorList>
    </citation>
    <scope>NUCLEOTIDE SEQUENCE [LARGE SCALE GENOMIC DNA]</scope>
    <source>
        <strain evidence="1">180601</strain>
        <tissue evidence="1">Whole Body</tissue>
    </source>
</reference>
<accession>A0A6G0Z610</accession>
<protein>
    <submittedName>
        <fullName evidence="1">Gag polyprotein</fullName>
    </submittedName>
</protein>
<comment type="caution">
    <text evidence="1">The sequence shown here is derived from an EMBL/GenBank/DDBJ whole genome shotgun (WGS) entry which is preliminary data.</text>
</comment>
<dbReference type="PANTHER" id="PTHR33223">
    <property type="entry name" value="CCHC-TYPE DOMAIN-CONTAINING PROTEIN"/>
    <property type="match status" value="1"/>
</dbReference>
<dbReference type="Proteomes" id="UP000478052">
    <property type="component" value="Unassembled WGS sequence"/>
</dbReference>